<dbReference type="RefSeq" id="WP_146831714.1">
    <property type="nucleotide sequence ID" value="NZ_CP042476.1"/>
</dbReference>
<dbReference type="AlphaFoldDB" id="A0A5B8YGZ5"/>
<evidence type="ECO:0000313" key="2">
    <source>
        <dbReference type="EMBL" id="QED37150.1"/>
    </source>
</evidence>
<dbReference type="OrthoDB" id="1122197at2"/>
<dbReference type="Proteomes" id="UP000321954">
    <property type="component" value="Chromosome"/>
</dbReference>
<evidence type="ECO:0008006" key="4">
    <source>
        <dbReference type="Google" id="ProtNLM"/>
    </source>
</evidence>
<protein>
    <recommendedName>
        <fullName evidence="4">MlpB protein</fullName>
    </recommendedName>
</protein>
<sequence>MKTKIKFFALALFGIVVFSGCNSQEKEKVQNIETLYDPVAENAVEANNSYKIGDQVPNELVCMVNDAFMAKIQIPIGVNGKIYYGCCNMCVETLNEKETARMAVDPLTGEAVDKSEAFIVLVNKRGKVAYYKSEASYKNALEAGKIKS</sequence>
<name>A0A5B8YGZ5_9FLAO</name>
<organism evidence="2 3">
    <name type="scientific">Antarcticibacterium arcticum</name>
    <dbReference type="NCBI Taxonomy" id="2585771"/>
    <lineage>
        <taxon>Bacteria</taxon>
        <taxon>Pseudomonadati</taxon>
        <taxon>Bacteroidota</taxon>
        <taxon>Flavobacteriia</taxon>
        <taxon>Flavobacteriales</taxon>
        <taxon>Flavobacteriaceae</taxon>
        <taxon>Antarcticibacterium</taxon>
    </lineage>
</organism>
<gene>
    <name evidence="2" type="ORF">FK178_05240</name>
</gene>
<feature type="signal peptide" evidence="1">
    <location>
        <begin position="1"/>
        <end position="23"/>
    </location>
</feature>
<accession>A0A5B8YGZ5</accession>
<keyword evidence="3" id="KW-1185">Reference proteome</keyword>
<evidence type="ECO:0000256" key="1">
    <source>
        <dbReference type="SAM" id="SignalP"/>
    </source>
</evidence>
<keyword evidence="1" id="KW-0732">Signal</keyword>
<dbReference type="EMBL" id="CP042476">
    <property type="protein sequence ID" value="QED37150.1"/>
    <property type="molecule type" value="Genomic_DNA"/>
</dbReference>
<reference evidence="2 3" key="1">
    <citation type="submission" date="2019-08" db="EMBL/GenBank/DDBJ databases">
        <title>Antarcticibacterium arcticum sp. nov., a bacterium isolated from marine sediment of the Canadian Beaufort Sea.</title>
        <authorList>
            <person name="Lee Y.M."/>
            <person name="Baek K."/>
            <person name="Lee D.-H."/>
            <person name="Shin S.C."/>
            <person name="Jin Y.K."/>
            <person name="Park Y."/>
        </authorList>
    </citation>
    <scope>NUCLEOTIDE SEQUENCE [LARGE SCALE GENOMIC DNA]</scope>
    <source>
        <strain evidence="2 3">PAMC 28998</strain>
    </source>
</reference>
<dbReference type="KEGG" id="anp:FK178_05240"/>
<dbReference type="PROSITE" id="PS51257">
    <property type="entry name" value="PROKAR_LIPOPROTEIN"/>
    <property type="match status" value="1"/>
</dbReference>
<feature type="chain" id="PRO_5022932013" description="MlpB protein" evidence="1">
    <location>
        <begin position="24"/>
        <end position="148"/>
    </location>
</feature>
<evidence type="ECO:0000313" key="3">
    <source>
        <dbReference type="Proteomes" id="UP000321954"/>
    </source>
</evidence>
<proteinExistence type="predicted"/>